<dbReference type="InterPro" id="IPR040086">
    <property type="entry name" value="MJ0683-like"/>
</dbReference>
<dbReference type="Gene3D" id="3.80.30.30">
    <property type="match status" value="1"/>
</dbReference>
<evidence type="ECO:0000256" key="3">
    <source>
        <dbReference type="ARBA" id="ARBA00023014"/>
    </source>
</evidence>
<keyword evidence="1" id="KW-0479">Metal-binding</keyword>
<dbReference type="CDD" id="cd01335">
    <property type="entry name" value="Radical_SAM"/>
    <property type="match status" value="1"/>
</dbReference>
<accession>A0B8N5</accession>
<dbReference type="SUPFAM" id="SSF102114">
    <property type="entry name" value="Radical SAM enzymes"/>
    <property type="match status" value="1"/>
</dbReference>
<dbReference type="GO" id="GO:0046872">
    <property type="term" value="F:metal ion binding"/>
    <property type="evidence" value="ECO:0007669"/>
    <property type="project" value="UniProtKB-KW"/>
</dbReference>
<evidence type="ECO:0000313" key="6">
    <source>
        <dbReference type="Proteomes" id="UP000000674"/>
    </source>
</evidence>
<dbReference type="SFLD" id="SFLDG01084">
    <property type="entry name" value="Uncharacterised_Radical_SAM_Su"/>
    <property type="match status" value="1"/>
</dbReference>
<dbReference type="InterPro" id="IPR007197">
    <property type="entry name" value="rSAM"/>
</dbReference>
<sequence>MDPPDYMMILRPFDPWRGSLCTCPEKLSLNPYTGCAHGCLYCYASSYIRHFSDCRPKGGIDRLSSEIARLRGDELISLSNSSDPYPPVEKELGITRSCISLIKRKGLRLQVVTKSDIVLRDVDLLSDMRAAVSITITSLRLDDRLEPGAPSSIMRLKAIRKLTDEGIPVAARIDPIIPGMNDSEIDALVESVADAGASYVISSTYKARQDSWRRMSLAFPEVMQSLRPMYFVHGERIGGYRYLPHEIRHAILSRVRDACHLHGIRFGSCREGFGSDASCDGSHLTEAQKHRILR</sequence>
<keyword evidence="6" id="KW-1185">Reference proteome</keyword>
<dbReference type="STRING" id="349307.Mthe_1281"/>
<dbReference type="GO" id="GO:0051536">
    <property type="term" value="F:iron-sulfur cluster binding"/>
    <property type="evidence" value="ECO:0007669"/>
    <property type="project" value="UniProtKB-KW"/>
</dbReference>
<evidence type="ECO:0000259" key="4">
    <source>
        <dbReference type="Pfam" id="PF04055"/>
    </source>
</evidence>
<feature type="domain" description="Radical SAM core" evidence="4">
    <location>
        <begin position="30"/>
        <end position="190"/>
    </location>
</feature>
<dbReference type="AlphaFoldDB" id="A0B8N5"/>
<reference evidence="5 6" key="1">
    <citation type="submission" date="2006-10" db="EMBL/GenBank/DDBJ databases">
        <title>Complete sequence of Methanosaeta thermophila PT.</title>
        <authorList>
            <consortium name="US DOE Joint Genome Institute"/>
            <person name="Copeland A."/>
            <person name="Lucas S."/>
            <person name="Lapidus A."/>
            <person name="Barry K."/>
            <person name="Detter J.C."/>
            <person name="Glavina del Rio T."/>
            <person name="Hammon N."/>
            <person name="Israni S."/>
            <person name="Pitluck S."/>
            <person name="Chain P."/>
            <person name="Malfatti S."/>
            <person name="Shin M."/>
            <person name="Vergez L."/>
            <person name="Schmutz J."/>
            <person name="Larimer F."/>
            <person name="Land M."/>
            <person name="Hauser L."/>
            <person name="Kyrpides N."/>
            <person name="Kim E."/>
            <person name="Smith K.S."/>
            <person name="Ingram-Smith C."/>
            <person name="Richardson P."/>
        </authorList>
    </citation>
    <scope>NUCLEOTIDE SEQUENCE [LARGE SCALE GENOMIC DNA]</scope>
    <source>
        <strain evidence="6">DSM 6194 / JCM 14653 / NBRC 101360 / PT</strain>
    </source>
</reference>
<dbReference type="InterPro" id="IPR058240">
    <property type="entry name" value="rSAM_sf"/>
</dbReference>
<dbReference type="EMBL" id="CP000477">
    <property type="protein sequence ID" value="ABK15059.1"/>
    <property type="molecule type" value="Genomic_DNA"/>
</dbReference>
<dbReference type="GeneID" id="4461949"/>
<dbReference type="HOGENOM" id="CLU_015525_2_1_2"/>
<organism evidence="5 6">
    <name type="scientific">Methanothrix thermoacetophila (strain DSM 6194 / JCM 14653 / NBRC 101360 / PT)</name>
    <name type="common">Methanosaeta thermophila</name>
    <dbReference type="NCBI Taxonomy" id="349307"/>
    <lineage>
        <taxon>Archaea</taxon>
        <taxon>Methanobacteriati</taxon>
        <taxon>Methanobacteriota</taxon>
        <taxon>Stenosarchaea group</taxon>
        <taxon>Methanomicrobia</taxon>
        <taxon>Methanotrichales</taxon>
        <taxon>Methanotrichaceae</taxon>
        <taxon>Methanothrix</taxon>
    </lineage>
</organism>
<dbReference type="Pfam" id="PF04055">
    <property type="entry name" value="Radical_SAM"/>
    <property type="match status" value="1"/>
</dbReference>
<dbReference type="RefSeq" id="WP_011696451.1">
    <property type="nucleotide sequence ID" value="NC_008553.1"/>
</dbReference>
<dbReference type="PANTHER" id="PTHR43432">
    <property type="entry name" value="SLR0285 PROTEIN"/>
    <property type="match status" value="1"/>
</dbReference>
<dbReference type="Proteomes" id="UP000000674">
    <property type="component" value="Chromosome"/>
</dbReference>
<evidence type="ECO:0000256" key="1">
    <source>
        <dbReference type="ARBA" id="ARBA00022723"/>
    </source>
</evidence>
<evidence type="ECO:0000256" key="2">
    <source>
        <dbReference type="ARBA" id="ARBA00023004"/>
    </source>
</evidence>
<gene>
    <name evidence="5" type="ordered locus">Mthe_1281</name>
</gene>
<dbReference type="SFLD" id="SFLDS00029">
    <property type="entry name" value="Radical_SAM"/>
    <property type="match status" value="1"/>
</dbReference>
<dbReference type="PANTHER" id="PTHR43432:SF3">
    <property type="entry name" value="SLR0285 PROTEIN"/>
    <property type="match status" value="1"/>
</dbReference>
<keyword evidence="3" id="KW-0411">Iron-sulfur</keyword>
<name>A0B8N5_METTP</name>
<dbReference type="KEGG" id="mtp:Mthe_1281"/>
<dbReference type="GO" id="GO:0003824">
    <property type="term" value="F:catalytic activity"/>
    <property type="evidence" value="ECO:0007669"/>
    <property type="project" value="InterPro"/>
</dbReference>
<evidence type="ECO:0000313" key="5">
    <source>
        <dbReference type="EMBL" id="ABK15059.1"/>
    </source>
</evidence>
<proteinExistence type="predicted"/>
<keyword evidence="2" id="KW-0408">Iron</keyword>
<protein>
    <submittedName>
        <fullName evidence="5">Radical SAM domain protein</fullName>
    </submittedName>
</protein>